<proteinExistence type="predicted"/>
<sequence>MMALLRSRRVQAGLAVAGVLALLGTMVVTLLYQPWASDSAPPAPPAAPSVEALGAAPEGVTYTDLGQQCTPQECYRPVAVTAAGLDAEEAVETVYTHLLDQGWGRLLPEGETDPEKVPYAESALSDGAVMVQGSLEPYVEGTTAGLLLAHLVPPSPAS</sequence>
<dbReference type="Proteomes" id="UP000832041">
    <property type="component" value="Chromosome"/>
</dbReference>
<evidence type="ECO:0008006" key="4">
    <source>
        <dbReference type="Google" id="ProtNLM"/>
    </source>
</evidence>
<reference evidence="2 3" key="1">
    <citation type="submission" date="2020-04" db="EMBL/GenBank/DDBJ databases">
        <title>Thermobifida alba genome sequencing and assembly.</title>
        <authorList>
            <person name="Luzics S."/>
            <person name="Horvath B."/>
            <person name="Nagy I."/>
            <person name="Toth A."/>
            <person name="Nagy I."/>
            <person name="Kukolya J."/>
        </authorList>
    </citation>
    <scope>NUCLEOTIDE SEQUENCE [LARGE SCALE GENOMIC DNA]</scope>
    <source>
        <strain evidence="2 3">DSM 43795</strain>
    </source>
</reference>
<evidence type="ECO:0000313" key="2">
    <source>
        <dbReference type="EMBL" id="UPT22653.1"/>
    </source>
</evidence>
<accession>A0ABY4L8P3</accession>
<keyword evidence="3" id="KW-1185">Reference proteome</keyword>
<dbReference type="EMBL" id="CP051627">
    <property type="protein sequence ID" value="UPT22653.1"/>
    <property type="molecule type" value="Genomic_DNA"/>
</dbReference>
<evidence type="ECO:0000256" key="1">
    <source>
        <dbReference type="SAM" id="Phobius"/>
    </source>
</evidence>
<keyword evidence="1" id="KW-1133">Transmembrane helix</keyword>
<protein>
    <recommendedName>
        <fullName evidence="4">LytR/CpsA/Psr regulator C-terminal domain-containing protein</fullName>
    </recommendedName>
</protein>
<organism evidence="2 3">
    <name type="scientific">Thermobifida alba</name>
    <name type="common">Thermomonospora alba</name>
    <dbReference type="NCBI Taxonomy" id="53522"/>
    <lineage>
        <taxon>Bacteria</taxon>
        <taxon>Bacillati</taxon>
        <taxon>Actinomycetota</taxon>
        <taxon>Actinomycetes</taxon>
        <taxon>Streptosporangiales</taxon>
        <taxon>Nocardiopsidaceae</taxon>
        <taxon>Thermobifida</taxon>
    </lineage>
</organism>
<gene>
    <name evidence="2" type="ORF">FOF52_18275</name>
</gene>
<keyword evidence="1" id="KW-0472">Membrane</keyword>
<evidence type="ECO:0000313" key="3">
    <source>
        <dbReference type="Proteomes" id="UP000832041"/>
    </source>
</evidence>
<name>A0ABY4L8P3_THEAE</name>
<feature type="transmembrane region" description="Helical" evidence="1">
    <location>
        <begin position="12"/>
        <end position="32"/>
    </location>
</feature>
<dbReference type="RefSeq" id="WP_248591158.1">
    <property type="nucleotide sequence ID" value="NZ_BAABEB010000011.1"/>
</dbReference>
<keyword evidence="1" id="KW-0812">Transmembrane</keyword>